<proteinExistence type="predicted"/>
<reference evidence="3 4" key="1">
    <citation type="journal article" date="2024" name="Int. J. Syst. Evol. Microbiol.">
        <title>Clostridium omnivorum sp. nov., isolated from anoxic soil under the treatment of reductive soil disinfestation.</title>
        <authorList>
            <person name="Ueki A."/>
            <person name="Tonouchi A."/>
            <person name="Kaku N."/>
            <person name="Honma S."/>
            <person name="Ueki K."/>
        </authorList>
    </citation>
    <scope>NUCLEOTIDE SEQUENCE [LARGE SCALE GENOMIC DNA]</scope>
    <source>
        <strain evidence="3 4">E14</strain>
    </source>
</reference>
<gene>
    <name evidence="3" type="ORF">bsdE14_09380</name>
</gene>
<feature type="compositionally biased region" description="Low complexity" evidence="1">
    <location>
        <begin position="71"/>
        <end position="84"/>
    </location>
</feature>
<evidence type="ECO:0000313" key="3">
    <source>
        <dbReference type="EMBL" id="GLC29528.1"/>
    </source>
</evidence>
<sequence>MKRKFILGIVSSLTLIALLLTGCANKQKVSSALKAENTTYQSSNTSANNTVSTNKDSKSITDDDLLKSTGDDSSTQLDSVDSQSVQLSSDEINALLNENTDLKNISSSFSVK</sequence>
<accession>A0ABQ5N2U1</accession>
<comment type="caution">
    <text evidence="3">The sequence shown here is derived from an EMBL/GenBank/DDBJ whole genome shotgun (WGS) entry which is preliminary data.</text>
</comment>
<keyword evidence="4" id="KW-1185">Reference proteome</keyword>
<feature type="chain" id="PRO_5047205519" description="Lipoprotein" evidence="2">
    <location>
        <begin position="27"/>
        <end position="112"/>
    </location>
</feature>
<dbReference type="EMBL" id="BRXR01000001">
    <property type="protein sequence ID" value="GLC29528.1"/>
    <property type="molecule type" value="Genomic_DNA"/>
</dbReference>
<evidence type="ECO:0000256" key="2">
    <source>
        <dbReference type="SAM" id="SignalP"/>
    </source>
</evidence>
<evidence type="ECO:0008006" key="5">
    <source>
        <dbReference type="Google" id="ProtNLM"/>
    </source>
</evidence>
<evidence type="ECO:0000313" key="4">
    <source>
        <dbReference type="Proteomes" id="UP001208567"/>
    </source>
</evidence>
<organism evidence="3 4">
    <name type="scientific">Clostridium omnivorum</name>
    <dbReference type="NCBI Taxonomy" id="1604902"/>
    <lineage>
        <taxon>Bacteria</taxon>
        <taxon>Bacillati</taxon>
        <taxon>Bacillota</taxon>
        <taxon>Clostridia</taxon>
        <taxon>Eubacteriales</taxon>
        <taxon>Clostridiaceae</taxon>
        <taxon>Clostridium</taxon>
    </lineage>
</organism>
<dbReference type="PROSITE" id="PS51257">
    <property type="entry name" value="PROKAR_LIPOPROTEIN"/>
    <property type="match status" value="1"/>
</dbReference>
<feature type="compositionally biased region" description="Basic and acidic residues" evidence="1">
    <location>
        <begin position="55"/>
        <end position="70"/>
    </location>
</feature>
<evidence type="ECO:0000256" key="1">
    <source>
        <dbReference type="SAM" id="MobiDB-lite"/>
    </source>
</evidence>
<keyword evidence="2" id="KW-0732">Signal</keyword>
<feature type="compositionally biased region" description="Low complexity" evidence="1">
    <location>
        <begin position="42"/>
        <end position="54"/>
    </location>
</feature>
<feature type="region of interest" description="Disordered" evidence="1">
    <location>
        <begin position="37"/>
        <end position="84"/>
    </location>
</feature>
<feature type="signal peptide" evidence="2">
    <location>
        <begin position="1"/>
        <end position="26"/>
    </location>
</feature>
<dbReference type="RefSeq" id="WP_264848820.1">
    <property type="nucleotide sequence ID" value="NZ_BRXR01000001.1"/>
</dbReference>
<protein>
    <recommendedName>
        <fullName evidence="5">Lipoprotein</fullName>
    </recommendedName>
</protein>
<dbReference type="Proteomes" id="UP001208567">
    <property type="component" value="Unassembled WGS sequence"/>
</dbReference>
<name>A0ABQ5N2U1_9CLOT</name>